<dbReference type="SUPFAM" id="SSF52402">
    <property type="entry name" value="Adenine nucleotide alpha hydrolases-like"/>
    <property type="match status" value="1"/>
</dbReference>
<dbReference type="InterPro" id="IPR012094">
    <property type="entry name" value="tRNA_Ile_lys_synt"/>
</dbReference>
<evidence type="ECO:0000256" key="4">
    <source>
        <dbReference type="ARBA" id="ARBA00022840"/>
    </source>
</evidence>
<dbReference type="EMBL" id="JACHOQ010000009">
    <property type="protein sequence ID" value="MBB5741017.1"/>
    <property type="molecule type" value="Genomic_DNA"/>
</dbReference>
<protein>
    <recommendedName>
        <fullName evidence="6">tRNA(Ile)-lysidine synthase</fullName>
        <ecNumber evidence="6">6.3.4.19</ecNumber>
    </recommendedName>
    <alternativeName>
        <fullName evidence="6">tRNA(Ile)-2-lysyl-cytidine synthase</fullName>
    </alternativeName>
    <alternativeName>
        <fullName evidence="6">tRNA(Ile)-lysidine synthetase</fullName>
    </alternativeName>
</protein>
<keyword evidence="3 6" id="KW-0547">Nucleotide-binding</keyword>
<comment type="caution">
    <text evidence="9">The sequence shown here is derived from an EMBL/GenBank/DDBJ whole genome shotgun (WGS) entry which is preliminary data.</text>
</comment>
<keyword evidence="4 6" id="KW-0067">ATP-binding</keyword>
<evidence type="ECO:0000313" key="9">
    <source>
        <dbReference type="EMBL" id="MBB5741017.1"/>
    </source>
</evidence>
<evidence type="ECO:0000313" key="10">
    <source>
        <dbReference type="Proteomes" id="UP000527324"/>
    </source>
</evidence>
<dbReference type="HAMAP" id="MF_01161">
    <property type="entry name" value="tRNA_Ile_lys_synt"/>
    <property type="match status" value="1"/>
</dbReference>
<dbReference type="NCBIfam" id="TIGR02432">
    <property type="entry name" value="lysidine_TilS_N"/>
    <property type="match status" value="1"/>
</dbReference>
<accession>A0A7W9C977</accession>
<keyword evidence="2 6" id="KW-0819">tRNA processing</keyword>
<dbReference type="RefSeq" id="WP_183217773.1">
    <property type="nucleotide sequence ID" value="NZ_CAJFZW010000029.1"/>
</dbReference>
<evidence type="ECO:0000256" key="2">
    <source>
        <dbReference type="ARBA" id="ARBA00022694"/>
    </source>
</evidence>
<evidence type="ECO:0000259" key="8">
    <source>
        <dbReference type="Pfam" id="PF01171"/>
    </source>
</evidence>
<dbReference type="GO" id="GO:0006400">
    <property type="term" value="P:tRNA modification"/>
    <property type="evidence" value="ECO:0007669"/>
    <property type="project" value="UniProtKB-UniRule"/>
</dbReference>
<proteinExistence type="inferred from homology"/>
<dbReference type="GO" id="GO:0032267">
    <property type="term" value="F:tRNA(Ile)-lysidine synthase activity"/>
    <property type="evidence" value="ECO:0007669"/>
    <property type="project" value="UniProtKB-EC"/>
</dbReference>
<dbReference type="GO" id="GO:0005737">
    <property type="term" value="C:cytoplasm"/>
    <property type="evidence" value="ECO:0007669"/>
    <property type="project" value="UniProtKB-SubCell"/>
</dbReference>
<feature type="binding site" evidence="6">
    <location>
        <begin position="39"/>
        <end position="44"/>
    </location>
    <ligand>
        <name>ATP</name>
        <dbReference type="ChEBI" id="CHEBI:30616"/>
    </ligand>
</feature>
<keyword evidence="1 6" id="KW-0436">Ligase</keyword>
<dbReference type="InterPro" id="IPR012795">
    <property type="entry name" value="tRNA_Ile_lys_synt_N"/>
</dbReference>
<evidence type="ECO:0000256" key="6">
    <source>
        <dbReference type="HAMAP-Rule" id="MF_01161"/>
    </source>
</evidence>
<name>A0A7W9C977_9CAUL</name>
<comment type="domain">
    <text evidence="6">The N-terminal region contains the highly conserved SGGXDS motif, predicted to be a P-loop motif involved in ATP binding.</text>
</comment>
<comment type="catalytic activity">
    <reaction evidence="5 6">
        <text>cytidine(34) in tRNA(Ile2) + L-lysine + ATP = lysidine(34) in tRNA(Ile2) + AMP + diphosphate + H(+)</text>
        <dbReference type="Rhea" id="RHEA:43744"/>
        <dbReference type="Rhea" id="RHEA-COMP:10625"/>
        <dbReference type="Rhea" id="RHEA-COMP:10670"/>
        <dbReference type="ChEBI" id="CHEBI:15378"/>
        <dbReference type="ChEBI" id="CHEBI:30616"/>
        <dbReference type="ChEBI" id="CHEBI:32551"/>
        <dbReference type="ChEBI" id="CHEBI:33019"/>
        <dbReference type="ChEBI" id="CHEBI:82748"/>
        <dbReference type="ChEBI" id="CHEBI:83665"/>
        <dbReference type="ChEBI" id="CHEBI:456215"/>
        <dbReference type="EC" id="6.3.4.19"/>
    </reaction>
</comment>
<dbReference type="GO" id="GO:0005524">
    <property type="term" value="F:ATP binding"/>
    <property type="evidence" value="ECO:0007669"/>
    <property type="project" value="UniProtKB-UniRule"/>
</dbReference>
<dbReference type="InterPro" id="IPR014729">
    <property type="entry name" value="Rossmann-like_a/b/a_fold"/>
</dbReference>
<feature type="domain" description="tRNA(Ile)-lysidine/2-thiocytidine synthase N-terminal" evidence="8">
    <location>
        <begin position="34"/>
        <end position="214"/>
    </location>
</feature>
<dbReference type="Pfam" id="PF01171">
    <property type="entry name" value="ATP_bind_3"/>
    <property type="match status" value="1"/>
</dbReference>
<comment type="function">
    <text evidence="6">Ligates lysine onto the cytidine present at position 34 of the AUA codon-specific tRNA(Ile) that contains the anticodon CAU, in an ATP-dependent manner. Cytidine is converted to lysidine, thus changing the amino acid specificity of the tRNA from methionine to isoleucine.</text>
</comment>
<keyword evidence="10" id="KW-1185">Reference proteome</keyword>
<keyword evidence="6" id="KW-0963">Cytoplasm</keyword>
<comment type="similarity">
    <text evidence="6">Belongs to the tRNA(Ile)-lysidine synthase family.</text>
</comment>
<gene>
    <name evidence="6" type="primary">tilS</name>
    <name evidence="9" type="ORF">GGQ93_002753</name>
</gene>
<dbReference type="PANTHER" id="PTHR43033">
    <property type="entry name" value="TRNA(ILE)-LYSIDINE SYNTHASE-RELATED"/>
    <property type="match status" value="1"/>
</dbReference>
<feature type="region of interest" description="Disordered" evidence="7">
    <location>
        <begin position="199"/>
        <end position="231"/>
    </location>
</feature>
<comment type="subcellular location">
    <subcellularLocation>
        <location evidence="6">Cytoplasm</location>
    </subcellularLocation>
</comment>
<dbReference type="AlphaFoldDB" id="A0A7W9C977"/>
<dbReference type="Gene3D" id="3.40.50.620">
    <property type="entry name" value="HUPs"/>
    <property type="match status" value="1"/>
</dbReference>
<dbReference type="PANTHER" id="PTHR43033:SF1">
    <property type="entry name" value="TRNA(ILE)-LYSIDINE SYNTHASE-RELATED"/>
    <property type="match status" value="1"/>
</dbReference>
<dbReference type="EC" id="6.3.4.19" evidence="6"/>
<dbReference type="InterPro" id="IPR011063">
    <property type="entry name" value="TilS/TtcA_N"/>
</dbReference>
<evidence type="ECO:0000256" key="3">
    <source>
        <dbReference type="ARBA" id="ARBA00022741"/>
    </source>
</evidence>
<evidence type="ECO:0000256" key="1">
    <source>
        <dbReference type="ARBA" id="ARBA00022598"/>
    </source>
</evidence>
<organism evidence="9 10">
    <name type="scientific">Brevundimonas aurantiaca</name>
    <dbReference type="NCBI Taxonomy" id="74316"/>
    <lineage>
        <taxon>Bacteria</taxon>
        <taxon>Pseudomonadati</taxon>
        <taxon>Pseudomonadota</taxon>
        <taxon>Alphaproteobacteria</taxon>
        <taxon>Caulobacterales</taxon>
        <taxon>Caulobacteraceae</taxon>
        <taxon>Brevundimonas</taxon>
    </lineage>
</organism>
<evidence type="ECO:0000256" key="5">
    <source>
        <dbReference type="ARBA" id="ARBA00048539"/>
    </source>
</evidence>
<reference evidence="9 10" key="1">
    <citation type="submission" date="2020-08" db="EMBL/GenBank/DDBJ databases">
        <title>Genomic Encyclopedia of Type Strains, Phase IV (KMG-IV): sequencing the most valuable type-strain genomes for metagenomic binning, comparative biology and taxonomic classification.</title>
        <authorList>
            <person name="Goeker M."/>
        </authorList>
    </citation>
    <scope>NUCLEOTIDE SEQUENCE [LARGE SCALE GENOMIC DNA]</scope>
    <source>
        <strain evidence="9 10">DSM 4731</strain>
    </source>
</reference>
<sequence>MQLTVAPGGRTGGLQSRLFARLDDRLTVDDDRPVALALSGGGDSIALMRMTAAWAQKRGRPVLALTVDHGLNPDSPAWTRFAGEAAQAAGCAWRGLVWTGDKPVAGLTAAARGARHRLIAEAARAAGARVVLMAHTADDAAEADLMRAEGSTLGRVREWAPSPAWPEGRGLMLLRPLLGERRETLRAWLRDQGADWIEDPANADPRFGRSRARRRLAEPSLQDAVPPPEPAPAIRAEAAAGVRFSAEGLAQTRRDIDARALATALVCIGGGSTPPRGERLERLIRRLRAGEDFAVVLCGTRVEAERRTVLMMREAGELARTARADLALVPGAETVWDGRFSFEALAPGWRVGAARGRLAQLPASDRAALGRLPPAARGAQPVLLRPDGIGPVLASPAVRRRDLAPERLRLALGETTHEDDLIAPPWRNAAEAPIFRD</sequence>
<dbReference type="Proteomes" id="UP000527324">
    <property type="component" value="Unassembled WGS sequence"/>
</dbReference>
<evidence type="ECO:0000256" key="7">
    <source>
        <dbReference type="SAM" id="MobiDB-lite"/>
    </source>
</evidence>
<dbReference type="CDD" id="cd01992">
    <property type="entry name" value="TilS_N"/>
    <property type="match status" value="1"/>
</dbReference>